<dbReference type="GO" id="GO:0006749">
    <property type="term" value="P:glutathione metabolic process"/>
    <property type="evidence" value="ECO:0007669"/>
    <property type="project" value="TreeGrafter"/>
</dbReference>
<organism evidence="3 4">
    <name type="scientific">Thiohalorhabdus denitrificans</name>
    <dbReference type="NCBI Taxonomy" id="381306"/>
    <lineage>
        <taxon>Bacteria</taxon>
        <taxon>Pseudomonadati</taxon>
        <taxon>Pseudomonadota</taxon>
        <taxon>Gammaproteobacteria</taxon>
        <taxon>Thiohalorhabdales</taxon>
        <taxon>Thiohalorhabdaceae</taxon>
        <taxon>Thiohalorhabdus</taxon>
    </lineage>
</organism>
<reference evidence="4" key="1">
    <citation type="submission" date="2016-10" db="EMBL/GenBank/DDBJ databases">
        <authorList>
            <person name="Varghese N."/>
        </authorList>
    </citation>
    <scope>NUCLEOTIDE SEQUENCE [LARGE SCALE GENOMIC DNA]</scope>
    <source>
        <strain evidence="4">HL 19</strain>
    </source>
</reference>
<dbReference type="Gene3D" id="3.40.30.10">
    <property type="entry name" value="Glutaredoxin"/>
    <property type="match status" value="1"/>
</dbReference>
<dbReference type="CDD" id="cd03192">
    <property type="entry name" value="GST_C_Sigma_like"/>
    <property type="match status" value="1"/>
</dbReference>
<dbReference type="EMBL" id="FMUN01000010">
    <property type="protein sequence ID" value="SCY65004.1"/>
    <property type="molecule type" value="Genomic_DNA"/>
</dbReference>
<keyword evidence="3" id="KW-0808">Transferase</keyword>
<dbReference type="SUPFAM" id="SSF47616">
    <property type="entry name" value="GST C-terminal domain-like"/>
    <property type="match status" value="1"/>
</dbReference>
<dbReference type="InterPro" id="IPR004045">
    <property type="entry name" value="Glutathione_S-Trfase_N"/>
</dbReference>
<evidence type="ECO:0000313" key="3">
    <source>
        <dbReference type="EMBL" id="SCY65004.1"/>
    </source>
</evidence>
<dbReference type="InterPro" id="IPR004046">
    <property type="entry name" value="GST_C"/>
</dbReference>
<dbReference type="InterPro" id="IPR036282">
    <property type="entry name" value="Glutathione-S-Trfase_C_sf"/>
</dbReference>
<dbReference type="SUPFAM" id="SSF52833">
    <property type="entry name" value="Thioredoxin-like"/>
    <property type="match status" value="1"/>
</dbReference>
<dbReference type="PANTHER" id="PTHR11571:SF263">
    <property type="entry name" value="GLUTATHIONE S-TRANSFERASE"/>
    <property type="match status" value="1"/>
</dbReference>
<dbReference type="PATRIC" id="fig|381306.5.peg.2828"/>
<dbReference type="InterPro" id="IPR050213">
    <property type="entry name" value="GST_superfamily"/>
</dbReference>
<evidence type="ECO:0000313" key="4">
    <source>
        <dbReference type="Proteomes" id="UP000183104"/>
    </source>
</evidence>
<evidence type="ECO:0000259" key="2">
    <source>
        <dbReference type="PROSITE" id="PS50405"/>
    </source>
</evidence>
<dbReference type="RefSeq" id="WP_054964654.1">
    <property type="nucleotide sequence ID" value="NZ_FMUN01000010.1"/>
</dbReference>
<dbReference type="OrthoDB" id="6043394at2"/>
<feature type="domain" description="GST C-terminal" evidence="2">
    <location>
        <begin position="97"/>
        <end position="225"/>
    </location>
</feature>
<dbReference type="AlphaFoldDB" id="A0A0P9CYE2"/>
<dbReference type="PANTHER" id="PTHR11571">
    <property type="entry name" value="GLUTATHIONE S-TRANSFERASE"/>
    <property type="match status" value="1"/>
</dbReference>
<dbReference type="GO" id="GO:0004364">
    <property type="term" value="F:glutathione transferase activity"/>
    <property type="evidence" value="ECO:0007669"/>
    <property type="project" value="TreeGrafter"/>
</dbReference>
<feature type="domain" description="GST N-terminal" evidence="1">
    <location>
        <begin position="1"/>
        <end position="88"/>
    </location>
</feature>
<dbReference type="PROSITE" id="PS50404">
    <property type="entry name" value="GST_NTER"/>
    <property type="match status" value="1"/>
</dbReference>
<sequence>MTYRLYYWPTIQGRGEFVRLALEAVGAEYEDVGRGPEGPDFGAVSAVLWGEQPGPPPFAPPVLEAGGRLIAQTANILLYLGPRHGLAPEGELDRLWVHQLQLTIADWVVEIHDTHHPVGAQLYYEDQKPEAARRAEGFREHRLPKFLGYFERVLDDHVDGGWLAGGSMTYADLSLFQVVEGLRYAFPDAMGRAEYSAPRVTLLHERVRDLPRITAYLNSERRIPFNEDGIFRHYPELDA</sequence>
<name>A0A0P9CYE2_9GAMM</name>
<evidence type="ECO:0000259" key="1">
    <source>
        <dbReference type="PROSITE" id="PS50404"/>
    </source>
</evidence>
<keyword evidence="4" id="KW-1185">Reference proteome</keyword>
<proteinExistence type="predicted"/>
<dbReference type="FunFam" id="1.20.1050.10:FF:000051">
    <property type="entry name" value="Glutathione S-transferase"/>
    <property type="match status" value="1"/>
</dbReference>
<protein>
    <submittedName>
        <fullName evidence="3">Glutathione S-transferase</fullName>
    </submittedName>
</protein>
<dbReference type="InterPro" id="IPR036249">
    <property type="entry name" value="Thioredoxin-like_sf"/>
</dbReference>
<dbReference type="Pfam" id="PF14497">
    <property type="entry name" value="GST_C_3"/>
    <property type="match status" value="1"/>
</dbReference>
<dbReference type="Proteomes" id="UP000183104">
    <property type="component" value="Unassembled WGS sequence"/>
</dbReference>
<dbReference type="PROSITE" id="PS50405">
    <property type="entry name" value="GST_CTER"/>
    <property type="match status" value="1"/>
</dbReference>
<accession>A0A0P9CYE2</accession>
<gene>
    <name evidence="3" type="ORF">SAMN05661077_0020</name>
</gene>
<dbReference type="STRING" id="381306.AN478_00250"/>
<dbReference type="Gene3D" id="1.20.1050.10">
    <property type="match status" value="1"/>
</dbReference>
<dbReference type="InterPro" id="IPR010987">
    <property type="entry name" value="Glutathione-S-Trfase_C-like"/>
</dbReference>